<proteinExistence type="predicted"/>
<evidence type="ECO:0000256" key="1">
    <source>
        <dbReference type="SAM" id="MobiDB-lite"/>
    </source>
</evidence>
<feature type="domain" description="Reverse transcriptase Ty1/copia-type" evidence="2">
    <location>
        <begin position="24"/>
        <end position="111"/>
    </location>
</feature>
<protein>
    <recommendedName>
        <fullName evidence="2">Reverse transcriptase Ty1/copia-type domain-containing protein</fullName>
    </recommendedName>
</protein>
<organism evidence="3 4">
    <name type="scientific">Tilletia walkeri</name>
    <dbReference type="NCBI Taxonomy" id="117179"/>
    <lineage>
        <taxon>Eukaryota</taxon>
        <taxon>Fungi</taxon>
        <taxon>Dikarya</taxon>
        <taxon>Basidiomycota</taxon>
        <taxon>Ustilaginomycotina</taxon>
        <taxon>Exobasidiomycetes</taxon>
        <taxon>Tilletiales</taxon>
        <taxon>Tilletiaceae</taxon>
        <taxon>Tilletia</taxon>
    </lineage>
</organism>
<name>A0A8X7T264_9BASI</name>
<dbReference type="EMBL" id="LWDG02000420">
    <property type="protein sequence ID" value="KAE8265871.1"/>
    <property type="molecule type" value="Genomic_DNA"/>
</dbReference>
<gene>
    <name evidence="3" type="ORF">A4X09_0g6480</name>
</gene>
<dbReference type="InterPro" id="IPR013103">
    <property type="entry name" value="RVT_2"/>
</dbReference>
<sequence>MSSRSSISDSPLPTQVPTGSTYKAGSKLIVLAVYVDDVLIFSKDLSDIVLLGYGLAKRFKMPDQGEVRHFLGMEIKRNPEGKDFTISQSTYIRSMFGRFEVSNLKGSRTPLGS</sequence>
<dbReference type="SUPFAM" id="SSF56672">
    <property type="entry name" value="DNA/RNA polymerases"/>
    <property type="match status" value="1"/>
</dbReference>
<feature type="compositionally biased region" description="Polar residues" evidence="1">
    <location>
        <begin position="11"/>
        <end position="21"/>
    </location>
</feature>
<evidence type="ECO:0000259" key="2">
    <source>
        <dbReference type="Pfam" id="PF07727"/>
    </source>
</evidence>
<dbReference type="InterPro" id="IPR043502">
    <property type="entry name" value="DNA/RNA_pol_sf"/>
</dbReference>
<keyword evidence="4" id="KW-1185">Reference proteome</keyword>
<reference evidence="3" key="2">
    <citation type="journal article" date="2019" name="IMA Fungus">
        <title>Genome sequencing and comparison of five Tilletia species to identify candidate genes for the detection of regulated species infecting wheat.</title>
        <authorList>
            <person name="Nguyen H.D.T."/>
            <person name="Sultana T."/>
            <person name="Kesanakurti P."/>
            <person name="Hambleton S."/>
        </authorList>
    </citation>
    <scope>NUCLEOTIDE SEQUENCE</scope>
    <source>
        <strain evidence="3">DAOMC 236422</strain>
    </source>
</reference>
<dbReference type="Pfam" id="PF07727">
    <property type="entry name" value="RVT_2"/>
    <property type="match status" value="1"/>
</dbReference>
<evidence type="ECO:0000313" key="4">
    <source>
        <dbReference type="Proteomes" id="UP000078113"/>
    </source>
</evidence>
<dbReference type="Proteomes" id="UP000078113">
    <property type="component" value="Unassembled WGS sequence"/>
</dbReference>
<dbReference type="AlphaFoldDB" id="A0A8X7T264"/>
<feature type="compositionally biased region" description="Low complexity" evidence="1">
    <location>
        <begin position="1"/>
        <end position="10"/>
    </location>
</feature>
<comment type="caution">
    <text evidence="3">The sequence shown here is derived from an EMBL/GenBank/DDBJ whole genome shotgun (WGS) entry which is preliminary data.</text>
</comment>
<feature type="region of interest" description="Disordered" evidence="1">
    <location>
        <begin position="1"/>
        <end position="21"/>
    </location>
</feature>
<evidence type="ECO:0000313" key="3">
    <source>
        <dbReference type="EMBL" id="KAE8265871.1"/>
    </source>
</evidence>
<accession>A0A8X7T264</accession>
<reference evidence="3" key="1">
    <citation type="submission" date="2016-04" db="EMBL/GenBank/DDBJ databases">
        <authorList>
            <person name="Nguyen H.D."/>
            <person name="Samba Siva P."/>
            <person name="Cullis J."/>
            <person name="Levesque C.A."/>
            <person name="Hambleton S."/>
        </authorList>
    </citation>
    <scope>NUCLEOTIDE SEQUENCE</scope>
    <source>
        <strain evidence="3">DAOMC 236422</strain>
    </source>
</reference>